<comment type="caution">
    <text evidence="3">The sequence shown here is derived from an EMBL/GenBank/DDBJ whole genome shotgun (WGS) entry which is preliminary data.</text>
</comment>
<feature type="compositionally biased region" description="Low complexity" evidence="1">
    <location>
        <begin position="56"/>
        <end position="80"/>
    </location>
</feature>
<keyword evidence="2" id="KW-1133">Transmembrane helix</keyword>
<evidence type="ECO:0000256" key="1">
    <source>
        <dbReference type="SAM" id="MobiDB-lite"/>
    </source>
</evidence>
<keyword evidence="4" id="KW-1185">Reference proteome</keyword>
<gene>
    <name evidence="3" type="ORF">J40TS1_08150</name>
</gene>
<dbReference type="AlphaFoldDB" id="A0A920CXC8"/>
<name>A0A920CXC8_9BACL</name>
<feature type="transmembrane region" description="Helical" evidence="2">
    <location>
        <begin position="6"/>
        <end position="24"/>
    </location>
</feature>
<proteinExistence type="predicted"/>
<accession>A0A920CXC8</accession>
<evidence type="ECO:0000313" key="3">
    <source>
        <dbReference type="EMBL" id="GIP15173.1"/>
    </source>
</evidence>
<sequence>MFKVRMTSFIVGSVLGMAGAMVLMQRKPNMAKAVQSAMTDMKGNMVSKAVSKFTKSNQSQSQMGQQQKAKANGQAQSASNHQHHPTNHQMSVSMIEGIIDSDPQLQSVVEEIKSDSKSVQH</sequence>
<reference evidence="3" key="1">
    <citation type="submission" date="2021-03" db="EMBL/GenBank/DDBJ databases">
        <title>Antimicrobial resistance genes in bacteria isolated from Japanese honey, and their potential for conferring macrolide and lincosamide resistance in the American foulbrood pathogen Paenibacillus larvae.</title>
        <authorList>
            <person name="Okamoto M."/>
            <person name="Kumagai M."/>
            <person name="Kanamori H."/>
            <person name="Takamatsu D."/>
        </authorList>
    </citation>
    <scope>NUCLEOTIDE SEQUENCE</scope>
    <source>
        <strain evidence="3">J40TS1</strain>
    </source>
</reference>
<evidence type="ECO:0008006" key="5">
    <source>
        <dbReference type="Google" id="ProtNLM"/>
    </source>
</evidence>
<evidence type="ECO:0000256" key="2">
    <source>
        <dbReference type="SAM" id="Phobius"/>
    </source>
</evidence>
<protein>
    <recommendedName>
        <fullName evidence="5">YtxH domain-containing protein</fullName>
    </recommendedName>
</protein>
<feature type="region of interest" description="Disordered" evidence="1">
    <location>
        <begin position="49"/>
        <end position="97"/>
    </location>
</feature>
<dbReference type="Proteomes" id="UP000683139">
    <property type="component" value="Unassembled WGS sequence"/>
</dbReference>
<organism evidence="3 4">
    <name type="scientific">Paenibacillus montaniterrae</name>
    <dbReference type="NCBI Taxonomy" id="429341"/>
    <lineage>
        <taxon>Bacteria</taxon>
        <taxon>Bacillati</taxon>
        <taxon>Bacillota</taxon>
        <taxon>Bacilli</taxon>
        <taxon>Bacillales</taxon>
        <taxon>Paenibacillaceae</taxon>
        <taxon>Paenibacillus</taxon>
    </lineage>
</organism>
<evidence type="ECO:0000313" key="4">
    <source>
        <dbReference type="Proteomes" id="UP000683139"/>
    </source>
</evidence>
<dbReference type="EMBL" id="BOSE01000001">
    <property type="protein sequence ID" value="GIP15173.1"/>
    <property type="molecule type" value="Genomic_DNA"/>
</dbReference>
<keyword evidence="2" id="KW-0812">Transmembrane</keyword>
<keyword evidence="2" id="KW-0472">Membrane</keyword>